<organism evidence="2 3">
    <name type="scientific">Verminephrobacter eiseniae (strain EF01-2)</name>
    <dbReference type="NCBI Taxonomy" id="391735"/>
    <lineage>
        <taxon>Bacteria</taxon>
        <taxon>Pseudomonadati</taxon>
        <taxon>Pseudomonadota</taxon>
        <taxon>Betaproteobacteria</taxon>
        <taxon>Burkholderiales</taxon>
        <taxon>Comamonadaceae</taxon>
        <taxon>Verminephrobacter</taxon>
    </lineage>
</organism>
<dbReference type="AlphaFoldDB" id="A1WSD7"/>
<dbReference type="EMBL" id="CP000542">
    <property type="protein sequence ID" value="ABM60544.1"/>
    <property type="molecule type" value="Genomic_DNA"/>
</dbReference>
<dbReference type="HOGENOM" id="CLU_055609_0_0_4"/>
<accession>A1WSD7</accession>
<reference evidence="3" key="1">
    <citation type="submission" date="2006-12" db="EMBL/GenBank/DDBJ databases">
        <title>Complete sequence of chromosome 1 of Verminephrobacter eiseniae EF01-2.</title>
        <authorList>
            <person name="Copeland A."/>
            <person name="Lucas S."/>
            <person name="Lapidus A."/>
            <person name="Barry K."/>
            <person name="Detter J.C."/>
            <person name="Glavina del Rio T."/>
            <person name="Dalin E."/>
            <person name="Tice H."/>
            <person name="Pitluck S."/>
            <person name="Chertkov O."/>
            <person name="Brettin T."/>
            <person name="Bruce D."/>
            <person name="Han C."/>
            <person name="Tapia R."/>
            <person name="Gilna P."/>
            <person name="Schmutz J."/>
            <person name="Larimer F."/>
            <person name="Land M."/>
            <person name="Hauser L."/>
            <person name="Kyrpides N."/>
            <person name="Kim E."/>
            <person name="Stahl D."/>
            <person name="Richardson P."/>
        </authorList>
    </citation>
    <scope>NUCLEOTIDE SEQUENCE [LARGE SCALE GENOMIC DNA]</scope>
    <source>
        <strain evidence="3">EF01-2</strain>
    </source>
</reference>
<dbReference type="InterPro" id="IPR016181">
    <property type="entry name" value="Acyl_CoA_acyltransferase"/>
</dbReference>
<evidence type="ECO:0000259" key="1">
    <source>
        <dbReference type="Pfam" id="PF13480"/>
    </source>
</evidence>
<dbReference type="OrthoDB" id="9785911at2"/>
<dbReference type="eggNOG" id="COG2348">
    <property type="taxonomic scope" value="Bacteria"/>
</dbReference>
<dbReference type="InterPro" id="IPR038740">
    <property type="entry name" value="BioF2-like_GNAT_dom"/>
</dbReference>
<dbReference type="PANTHER" id="PTHR36174">
    <property type="entry name" value="LIPID II:GLYCINE GLYCYLTRANSFERASE"/>
    <property type="match status" value="1"/>
</dbReference>
<gene>
    <name evidence="2" type="ordered locus">Veis_4854</name>
</gene>
<dbReference type="KEGG" id="vei:Veis_4854"/>
<sequence>MQRLIPASERDDWRAALAPLGALDPSYLPEYHLAYALRVAHSRPLLWHFSSDGQHFLYPFLLTPVLLGTVATPYFDITSVYGYTGPIATTADSRFLAAAWAAFDGYAAQQRIIAEFVRFSPFNRNQGFAHPQASVLANRTLAASQLPASDPPASHQALLQSLGAKTRNMLRKAERAGLVARELPLPQYLPQFRALYDATMERHQAPPFFRYDDAYWQQLLALGAQGLRLFGTFGRCTGGRMTAAAMAIVHGASGLYHLGASGDEGAGPGAGNLSLFAMSCALMDSGVGFLNLTGGRTAAPDDPLLLFKRSNANGTAVFHIGQRIVDPPAYNAVARQWQQLRGAPPEAGKVVFWRF</sequence>
<name>A1WSD7_VEREI</name>
<dbReference type="STRING" id="391735.Veis_4854"/>
<evidence type="ECO:0000313" key="2">
    <source>
        <dbReference type="EMBL" id="ABM60544.1"/>
    </source>
</evidence>
<dbReference type="GeneID" id="76463118"/>
<keyword evidence="3" id="KW-1185">Reference proteome</keyword>
<dbReference type="Pfam" id="PF13480">
    <property type="entry name" value="Acetyltransf_6"/>
    <property type="match status" value="1"/>
</dbReference>
<feature type="domain" description="BioF2-like acetyltransferase" evidence="1">
    <location>
        <begin position="165"/>
        <end position="296"/>
    </location>
</feature>
<dbReference type="Proteomes" id="UP000000374">
    <property type="component" value="Chromosome"/>
</dbReference>
<dbReference type="RefSeq" id="WP_011812522.1">
    <property type="nucleotide sequence ID" value="NC_008786.1"/>
</dbReference>
<dbReference type="Gene3D" id="3.40.630.30">
    <property type="match status" value="1"/>
</dbReference>
<proteinExistence type="predicted"/>
<dbReference type="SUPFAM" id="SSF55729">
    <property type="entry name" value="Acyl-CoA N-acyltransferases (Nat)"/>
    <property type="match status" value="1"/>
</dbReference>
<protein>
    <recommendedName>
        <fullName evidence="1">BioF2-like acetyltransferase domain-containing protein</fullName>
    </recommendedName>
</protein>
<dbReference type="PANTHER" id="PTHR36174:SF1">
    <property type="entry name" value="LIPID II:GLYCINE GLYCYLTRANSFERASE"/>
    <property type="match status" value="1"/>
</dbReference>
<evidence type="ECO:0000313" key="3">
    <source>
        <dbReference type="Proteomes" id="UP000000374"/>
    </source>
</evidence>
<dbReference type="InterPro" id="IPR050644">
    <property type="entry name" value="PG_Glycine_Bridge_Synth"/>
</dbReference>